<protein>
    <recommendedName>
        <fullName evidence="4">Ester cyclase</fullName>
    </recommendedName>
</protein>
<reference evidence="2 3" key="1">
    <citation type="submission" date="2017-05" db="EMBL/GenBank/DDBJ databases">
        <title>Full genome sequence of Pseudorhodoplanes sinuspersici.</title>
        <authorList>
            <person name="Dastgheib S.M.M."/>
            <person name="Shavandi M."/>
            <person name="Tirandaz H."/>
        </authorList>
    </citation>
    <scope>NUCLEOTIDE SEQUENCE [LARGE SCALE GENOMIC DNA]</scope>
    <source>
        <strain evidence="2 3">RIPI110</strain>
    </source>
</reference>
<sequence length="186" mass="20634">MPTSSSSAVRAASAGRLRSNSAAARLGKAPDGSLGRRCQRRSPAQSQALSSRAAVARSHRRGKALGDHRTDRAEGRREAAMIVFGASSFQDNLERSTWPSQHTISALEQRLWAAVPYWRAEVHHQIAEGDLVHTHKTHHGTHLGSFLGIAPTRRVTRFSVMDIMQRADHRPLDRRRRRRAPGATSR</sequence>
<dbReference type="Pfam" id="PF07366">
    <property type="entry name" value="SnoaL"/>
    <property type="match status" value="1"/>
</dbReference>
<dbReference type="InterPro" id="IPR009959">
    <property type="entry name" value="Cyclase_SnoaL-like"/>
</dbReference>
<organism evidence="2 3">
    <name type="scientific">Pseudorhodoplanes sinuspersici</name>
    <dbReference type="NCBI Taxonomy" id="1235591"/>
    <lineage>
        <taxon>Bacteria</taxon>
        <taxon>Pseudomonadati</taxon>
        <taxon>Pseudomonadota</taxon>
        <taxon>Alphaproteobacteria</taxon>
        <taxon>Hyphomicrobiales</taxon>
        <taxon>Pseudorhodoplanes</taxon>
    </lineage>
</organism>
<feature type="compositionally biased region" description="Low complexity" evidence="1">
    <location>
        <begin position="41"/>
        <end position="56"/>
    </location>
</feature>
<dbReference type="SUPFAM" id="SSF54427">
    <property type="entry name" value="NTF2-like"/>
    <property type="match status" value="1"/>
</dbReference>
<dbReference type="Proteomes" id="UP000194137">
    <property type="component" value="Chromosome"/>
</dbReference>
<evidence type="ECO:0000256" key="1">
    <source>
        <dbReference type="SAM" id="MobiDB-lite"/>
    </source>
</evidence>
<proteinExistence type="predicted"/>
<gene>
    <name evidence="2" type="ORF">CAK95_01560</name>
</gene>
<name>A0A1W6ZKY6_9HYPH</name>
<feature type="compositionally biased region" description="Basic and acidic residues" evidence="1">
    <location>
        <begin position="64"/>
        <end position="73"/>
    </location>
</feature>
<dbReference type="InterPro" id="IPR032710">
    <property type="entry name" value="NTF2-like_dom_sf"/>
</dbReference>
<dbReference type="AlphaFoldDB" id="A0A1W6ZKY6"/>
<accession>A0A1W6ZKY6</accession>
<keyword evidence="3" id="KW-1185">Reference proteome</keyword>
<evidence type="ECO:0008006" key="4">
    <source>
        <dbReference type="Google" id="ProtNLM"/>
    </source>
</evidence>
<dbReference type="Gene3D" id="3.10.450.50">
    <property type="match status" value="1"/>
</dbReference>
<dbReference type="KEGG" id="psin:CAK95_01560"/>
<dbReference type="STRING" id="1235591.CAK95_01560"/>
<evidence type="ECO:0000313" key="3">
    <source>
        <dbReference type="Proteomes" id="UP000194137"/>
    </source>
</evidence>
<dbReference type="GO" id="GO:0030638">
    <property type="term" value="P:polyketide metabolic process"/>
    <property type="evidence" value="ECO:0007669"/>
    <property type="project" value="InterPro"/>
</dbReference>
<feature type="region of interest" description="Disordered" evidence="1">
    <location>
        <begin position="1"/>
        <end position="73"/>
    </location>
</feature>
<dbReference type="EMBL" id="CP021112">
    <property type="protein sequence ID" value="ARP97907.1"/>
    <property type="molecule type" value="Genomic_DNA"/>
</dbReference>
<feature type="compositionally biased region" description="Low complexity" evidence="1">
    <location>
        <begin position="1"/>
        <end position="19"/>
    </location>
</feature>
<evidence type="ECO:0000313" key="2">
    <source>
        <dbReference type="EMBL" id="ARP97907.1"/>
    </source>
</evidence>